<dbReference type="InterPro" id="IPR004176">
    <property type="entry name" value="Clp_R_N"/>
</dbReference>
<dbReference type="InterPro" id="IPR036628">
    <property type="entry name" value="Clp_N_dom_sf"/>
</dbReference>
<feature type="region of interest" description="Disordered" evidence="4">
    <location>
        <begin position="811"/>
        <end position="834"/>
    </location>
</feature>
<feature type="compositionally biased region" description="Acidic residues" evidence="4">
    <location>
        <begin position="822"/>
        <end position="831"/>
    </location>
</feature>
<evidence type="ECO:0000313" key="7">
    <source>
        <dbReference type="Proteomes" id="UP000306102"/>
    </source>
</evidence>
<feature type="region of interest" description="Disordered" evidence="4">
    <location>
        <begin position="569"/>
        <end position="607"/>
    </location>
</feature>
<dbReference type="PANTHER" id="PTHR43572:SF80">
    <property type="entry name" value="PROTEIN SMAX1-LIKE 3-LIKE"/>
    <property type="match status" value="1"/>
</dbReference>
<dbReference type="PROSITE" id="PS51903">
    <property type="entry name" value="CLP_R"/>
    <property type="match status" value="1"/>
</dbReference>
<dbReference type="Proteomes" id="UP000306102">
    <property type="component" value="Unassembled WGS sequence"/>
</dbReference>
<comment type="similarity">
    <text evidence="1">Belongs to the ClpA/ClpB family.</text>
</comment>
<evidence type="ECO:0000313" key="6">
    <source>
        <dbReference type="EMBL" id="THG02163.1"/>
    </source>
</evidence>
<evidence type="ECO:0000256" key="2">
    <source>
        <dbReference type="ARBA" id="ARBA00022737"/>
    </source>
</evidence>
<protein>
    <recommendedName>
        <fullName evidence="5">Clp R domain-containing protein</fullName>
    </recommendedName>
</protein>
<comment type="caution">
    <text evidence="6">The sequence shown here is derived from an EMBL/GenBank/DDBJ whole genome shotgun (WGS) entry which is preliminary data.</text>
</comment>
<evidence type="ECO:0000256" key="1">
    <source>
        <dbReference type="ARBA" id="ARBA00008675"/>
    </source>
</evidence>
<dbReference type="InterPro" id="IPR058680">
    <property type="entry name" value="NBD_SMAX1-like"/>
</dbReference>
<evidence type="ECO:0000256" key="3">
    <source>
        <dbReference type="PROSITE-ProRule" id="PRU01251"/>
    </source>
</evidence>
<dbReference type="InterPro" id="IPR027417">
    <property type="entry name" value="P-loop_NTPase"/>
</dbReference>
<dbReference type="EMBL" id="SDRB02011239">
    <property type="protein sequence ID" value="THG02163.1"/>
    <property type="molecule type" value="Genomic_DNA"/>
</dbReference>
<keyword evidence="7" id="KW-1185">Reference proteome</keyword>
<sequence>MRTGGYSVNQTLTTESFTIVKQALNLARRRGHAQVTPLHVATAMLASSTGLLRTACLQFHSHPLQFKALELCFNVALNRLPTSASSPILGPQPHSHHHHPSLSNALVAALKRAQAHQRRGSIENQQQQHILALKVELEQLVLSILDDPSVSRVMREAGFSSTQVKTNVEQAVPVSLEICSKTQSPPVSCLSKETTTKPLFLTSNMSQFPSMNQFRVTLNTPNHQARSEDVTSVLDSLMNKKRKNTIVVGECLDTAEGVIKGVIDKFDRGDVPVEMRYVQFISLPLFSLNNIPMEEADKKLGELRCIVKSYVGRGVVLYLGDLKWLSEFWSGYGGHSKNYYCPVELMIMELSRLLFGVGESGGKLWVLGIASFQTYMRCKTGQPSLETLWQLHPLTTPVGCLGLSLNLESDLKGQFQSKESGDESIWSQIKMGVEKNLTCCTDCLANFNREAQNIASNNCYNESTTTSTCSSLPSWLQQYKDENRIKTINDQEFNKLGELCKKWNSICSSVHKQPHFLEKALNISSSSPSSSTSISSYDQSSHNLHQTLSNWPMIFEPKRSPKEHQFLISENGDKKSNLGSYIPERKNPKPDLLSNPNSSPNSASSSEANEDLECLNMFKELNSENLKSLCNALEKKVPWQKDIISDIAKTVLECRSGMVERKCTLKHKEDKKEETWFFFLGIDFEGKDKISKELARLLFGSHDNFVTIGLSKFSSTRADSSEECSNKRARDESGCTYLGRFAEAIQDNPSRVFLMEDIEQVDYFSQKGIKRAIESGRIEVAGGDLVPLKDAIVIFSGESLSSMSRACSPPIKRNFSEGKEKDDEEDNDDEEEKRLCDSLDLNIASEDGNSVADIGILDSVDRQIFFKIHVL</sequence>
<dbReference type="SUPFAM" id="SSF52540">
    <property type="entry name" value="P-loop containing nucleoside triphosphate hydrolases"/>
    <property type="match status" value="1"/>
</dbReference>
<dbReference type="Pfam" id="PF23569">
    <property type="entry name" value="NBD_SMAX1"/>
    <property type="match status" value="1"/>
</dbReference>
<dbReference type="AlphaFoldDB" id="A0A4S4DHA3"/>
<keyword evidence="2 3" id="KW-0677">Repeat</keyword>
<feature type="compositionally biased region" description="Low complexity" evidence="4">
    <location>
        <begin position="590"/>
        <end position="607"/>
    </location>
</feature>
<proteinExistence type="inferred from homology"/>
<organism evidence="6 7">
    <name type="scientific">Camellia sinensis var. sinensis</name>
    <name type="common">China tea</name>
    <dbReference type="NCBI Taxonomy" id="542762"/>
    <lineage>
        <taxon>Eukaryota</taxon>
        <taxon>Viridiplantae</taxon>
        <taxon>Streptophyta</taxon>
        <taxon>Embryophyta</taxon>
        <taxon>Tracheophyta</taxon>
        <taxon>Spermatophyta</taxon>
        <taxon>Magnoliopsida</taxon>
        <taxon>eudicotyledons</taxon>
        <taxon>Gunneridae</taxon>
        <taxon>Pentapetalae</taxon>
        <taxon>asterids</taxon>
        <taxon>Ericales</taxon>
        <taxon>Theaceae</taxon>
        <taxon>Camellia</taxon>
    </lineage>
</organism>
<name>A0A4S4DHA3_CAMSN</name>
<evidence type="ECO:0000256" key="4">
    <source>
        <dbReference type="SAM" id="MobiDB-lite"/>
    </source>
</evidence>
<accession>A0A4S4DHA3</accession>
<evidence type="ECO:0000259" key="5">
    <source>
        <dbReference type="PROSITE" id="PS51903"/>
    </source>
</evidence>
<reference evidence="6 7" key="1">
    <citation type="journal article" date="2018" name="Proc. Natl. Acad. Sci. U.S.A.">
        <title>Draft genome sequence of Camellia sinensis var. sinensis provides insights into the evolution of the tea genome and tea quality.</title>
        <authorList>
            <person name="Wei C."/>
            <person name="Yang H."/>
            <person name="Wang S."/>
            <person name="Zhao J."/>
            <person name="Liu C."/>
            <person name="Gao L."/>
            <person name="Xia E."/>
            <person name="Lu Y."/>
            <person name="Tai Y."/>
            <person name="She G."/>
            <person name="Sun J."/>
            <person name="Cao H."/>
            <person name="Tong W."/>
            <person name="Gao Q."/>
            <person name="Li Y."/>
            <person name="Deng W."/>
            <person name="Jiang X."/>
            <person name="Wang W."/>
            <person name="Chen Q."/>
            <person name="Zhang S."/>
            <person name="Li H."/>
            <person name="Wu J."/>
            <person name="Wang P."/>
            <person name="Li P."/>
            <person name="Shi C."/>
            <person name="Zheng F."/>
            <person name="Jian J."/>
            <person name="Huang B."/>
            <person name="Shan D."/>
            <person name="Shi M."/>
            <person name="Fang C."/>
            <person name="Yue Y."/>
            <person name="Li F."/>
            <person name="Li D."/>
            <person name="Wei S."/>
            <person name="Han B."/>
            <person name="Jiang C."/>
            <person name="Yin Y."/>
            <person name="Xia T."/>
            <person name="Zhang Z."/>
            <person name="Bennetzen J.L."/>
            <person name="Zhao S."/>
            <person name="Wan X."/>
        </authorList>
    </citation>
    <scope>NUCLEOTIDE SEQUENCE [LARGE SCALE GENOMIC DNA]</scope>
    <source>
        <strain evidence="7">cv. Shuchazao</strain>
        <tissue evidence="6">Leaf</tissue>
    </source>
</reference>
<gene>
    <name evidence="6" type="ORF">TEA_011950</name>
</gene>
<dbReference type="Gene3D" id="1.10.1780.10">
    <property type="entry name" value="Clp, N-terminal domain"/>
    <property type="match status" value="1"/>
</dbReference>
<feature type="domain" description="Clp R" evidence="5">
    <location>
        <begin position="8"/>
        <end position="174"/>
    </location>
</feature>
<dbReference type="Pfam" id="PF02861">
    <property type="entry name" value="Clp_N"/>
    <property type="match status" value="1"/>
</dbReference>
<dbReference type="STRING" id="542762.A0A4S4DHA3"/>
<dbReference type="PANTHER" id="PTHR43572">
    <property type="entry name" value="CHAPERONE PROTEIN CLPD, CHLOROPLASTIC"/>
    <property type="match status" value="1"/>
</dbReference>
<dbReference type="Gene3D" id="3.40.50.300">
    <property type="entry name" value="P-loop containing nucleotide triphosphate hydrolases"/>
    <property type="match status" value="1"/>
</dbReference>
<dbReference type="InterPro" id="IPR051650">
    <property type="entry name" value="SL_signaling_regulator"/>
</dbReference>
<dbReference type="SUPFAM" id="SSF81923">
    <property type="entry name" value="Double Clp-N motif"/>
    <property type="match status" value="1"/>
</dbReference>